<dbReference type="EMBL" id="KE148146">
    <property type="protein sequence ID" value="EPE10805.1"/>
    <property type="molecule type" value="Genomic_DNA"/>
</dbReference>
<feature type="compositionally biased region" description="Basic and acidic residues" evidence="1">
    <location>
        <begin position="621"/>
        <end position="645"/>
    </location>
</feature>
<sequence length="781" mass="85220">MDEPLPPTPTTPKSMALSSAQSSNGPVSGSYYNHKDGEQTPQSAKVKRDVDHSGTALWGLVPFNAQEQAQSLGQTQPSYLQQTGTGQHMCSYSNSILQPVSASHMASMPAIQEGQPLHFDPLQSGYHHQNMQLVGDALFQEQQQTATTLPGFHMTDIQHSTPMSASLSLSPASPGSGERQNAPAPSACTAHGRNGGAMARSRSNIEATANTNGTTASNEAAYHAAAYTMSRATSERTRTASDNRIQGQPLLDGSADSSIGTFSGEAMPQTAPMQHSLSSQSNSSGSSFISQSALHPLFAPSVIPTAFYGTSRPTSGTVYPFLGQMQPQHPPRDDNRDHTDSQWAGVKRPASSLGHQMTPQTNAKRKMKAVQIKEEEVETPCINSDNHEILFDFDDFIDMAHAHRTTVASTSGSVAAPLGVHCDGLVDQTISSELMHSIEILSSEAAHNTTLVTAAAPYVPNIRHDGTVSPEDLCIRPFSDTQPPVKQESNDGPSSCTALVSTEQTNFFPVFDPIFIGSCRGRSSADNSHTTEVDLGARGMDEVYPFGSSIGSPTMPHTSPISNLNTDTCHNRNCDCNHHSHNHGTMVHQPGVGHETHIHGNQSSYPPPDLHAPHGHPSPYHSHDPRGPLDPHDPLDPRDPRDSYHIPDVSSVPRSARGPTGAESETELIRMRAAEEQRRADLERRRKDRVLLQLKREGYTYREIREKGNFTEAESTLRGRYRTLTKTKQERVRKPTWTEKDDRLLVEAVNFMGRGRPMGQFKVAWKAVSERIRDEEDMRKA</sequence>
<organism evidence="3 4">
    <name type="scientific">Ophiostoma piceae (strain UAMH 11346)</name>
    <name type="common">Sap stain fungus</name>
    <dbReference type="NCBI Taxonomy" id="1262450"/>
    <lineage>
        <taxon>Eukaryota</taxon>
        <taxon>Fungi</taxon>
        <taxon>Dikarya</taxon>
        <taxon>Ascomycota</taxon>
        <taxon>Pezizomycotina</taxon>
        <taxon>Sordariomycetes</taxon>
        <taxon>Sordariomycetidae</taxon>
        <taxon>Ophiostomatales</taxon>
        <taxon>Ophiostomataceae</taxon>
        <taxon>Ophiostoma</taxon>
    </lineage>
</organism>
<feature type="compositionally biased region" description="Pro residues" evidence="1">
    <location>
        <begin position="1"/>
        <end position="10"/>
    </location>
</feature>
<name>S3DB85_OPHP1</name>
<feature type="compositionally biased region" description="Polar residues" evidence="1">
    <location>
        <begin position="11"/>
        <end position="31"/>
    </location>
</feature>
<feature type="region of interest" description="Disordered" evidence="1">
    <location>
        <begin position="321"/>
        <end position="363"/>
    </location>
</feature>
<dbReference type="HOGENOM" id="CLU_358655_0_0_1"/>
<dbReference type="STRING" id="1262450.S3DB85"/>
<protein>
    <recommendedName>
        <fullName evidence="2">Myb-like domain-containing protein</fullName>
    </recommendedName>
</protein>
<keyword evidence="4" id="KW-1185">Reference proteome</keyword>
<dbReference type="Proteomes" id="UP000016923">
    <property type="component" value="Unassembled WGS sequence"/>
</dbReference>
<dbReference type="CDD" id="cd00167">
    <property type="entry name" value="SANT"/>
    <property type="match status" value="1"/>
</dbReference>
<evidence type="ECO:0000313" key="3">
    <source>
        <dbReference type="EMBL" id="EPE10805.1"/>
    </source>
</evidence>
<feature type="compositionally biased region" description="Polar residues" evidence="1">
    <location>
        <begin position="353"/>
        <end position="362"/>
    </location>
</feature>
<reference evidence="3 4" key="1">
    <citation type="journal article" date="2013" name="BMC Genomics">
        <title>The genome and transcriptome of the pine saprophyte Ophiostoma piceae, and a comparison with the bark beetle-associated pine pathogen Grosmannia clavigera.</title>
        <authorList>
            <person name="Haridas S."/>
            <person name="Wang Y."/>
            <person name="Lim L."/>
            <person name="Massoumi Alamouti S."/>
            <person name="Jackman S."/>
            <person name="Docking R."/>
            <person name="Robertson G."/>
            <person name="Birol I."/>
            <person name="Bohlmann J."/>
            <person name="Breuil C."/>
        </authorList>
    </citation>
    <scope>NUCLEOTIDE SEQUENCE [LARGE SCALE GENOMIC DNA]</scope>
    <source>
        <strain evidence="3 4">UAMH 11346</strain>
    </source>
</reference>
<dbReference type="InterPro" id="IPR001005">
    <property type="entry name" value="SANT/Myb"/>
</dbReference>
<feature type="compositionally biased region" description="Low complexity" evidence="1">
    <location>
        <begin position="164"/>
        <end position="177"/>
    </location>
</feature>
<evidence type="ECO:0000256" key="1">
    <source>
        <dbReference type="SAM" id="MobiDB-lite"/>
    </source>
</evidence>
<feature type="region of interest" description="Disordered" evidence="1">
    <location>
        <begin position="154"/>
        <end position="199"/>
    </location>
</feature>
<feature type="region of interest" description="Disordered" evidence="1">
    <location>
        <begin position="585"/>
        <end position="669"/>
    </location>
</feature>
<evidence type="ECO:0000259" key="2">
    <source>
        <dbReference type="PROSITE" id="PS50090"/>
    </source>
</evidence>
<feature type="region of interest" description="Disordered" evidence="1">
    <location>
        <begin position="1"/>
        <end position="51"/>
    </location>
</feature>
<dbReference type="PROSITE" id="PS50090">
    <property type="entry name" value="MYB_LIKE"/>
    <property type="match status" value="1"/>
</dbReference>
<feature type="compositionally biased region" description="Basic and acidic residues" evidence="1">
    <location>
        <begin position="330"/>
        <end position="340"/>
    </location>
</feature>
<evidence type="ECO:0000313" key="4">
    <source>
        <dbReference type="Proteomes" id="UP000016923"/>
    </source>
</evidence>
<gene>
    <name evidence="3" type="ORF">F503_05900</name>
</gene>
<dbReference type="eggNOG" id="ENOG502SRZH">
    <property type="taxonomic scope" value="Eukaryota"/>
</dbReference>
<dbReference type="OrthoDB" id="3439209at2759"/>
<feature type="domain" description="Myb-like" evidence="2">
    <location>
        <begin position="729"/>
        <end position="781"/>
    </location>
</feature>
<dbReference type="VEuPathDB" id="FungiDB:F503_05900"/>
<dbReference type="AlphaFoldDB" id="S3DB85"/>
<feature type="compositionally biased region" description="Low complexity" evidence="1">
    <location>
        <begin position="274"/>
        <end position="288"/>
    </location>
</feature>
<proteinExistence type="predicted"/>
<feature type="region of interest" description="Disordered" evidence="1">
    <location>
        <begin position="232"/>
        <end position="288"/>
    </location>
</feature>
<accession>S3DB85</accession>